<evidence type="ECO:0000256" key="17">
    <source>
        <dbReference type="ARBA" id="ARBA00023264"/>
    </source>
</evidence>
<keyword evidence="12 18" id="KW-0548">Nucleotidyltransferase</keyword>
<comment type="catalytic activity">
    <reaction evidence="1 18">
        <text>a 1,2-diacyl-sn-glycero-3-phosphate + CTP + H(+) = a CDP-1,2-diacyl-sn-glycerol + diphosphate</text>
        <dbReference type="Rhea" id="RHEA:16229"/>
        <dbReference type="ChEBI" id="CHEBI:15378"/>
        <dbReference type="ChEBI" id="CHEBI:33019"/>
        <dbReference type="ChEBI" id="CHEBI:37563"/>
        <dbReference type="ChEBI" id="CHEBI:58332"/>
        <dbReference type="ChEBI" id="CHEBI:58608"/>
        <dbReference type="EC" id="2.7.7.41"/>
    </reaction>
</comment>
<feature type="non-terminal residue" evidence="20">
    <location>
        <position position="1"/>
    </location>
</feature>
<dbReference type="AlphaFoldDB" id="A0A9D1WQM8"/>
<evidence type="ECO:0000256" key="5">
    <source>
        <dbReference type="ARBA" id="ARBA00010185"/>
    </source>
</evidence>
<feature type="transmembrane region" description="Helical" evidence="19">
    <location>
        <begin position="54"/>
        <end position="72"/>
    </location>
</feature>
<dbReference type="EMBL" id="DXES01000088">
    <property type="protein sequence ID" value="HIX65423.1"/>
    <property type="molecule type" value="Genomic_DNA"/>
</dbReference>
<comment type="caution">
    <text evidence="20">The sequence shown here is derived from an EMBL/GenBank/DDBJ whole genome shotgun (WGS) entry which is preliminary data.</text>
</comment>
<evidence type="ECO:0000256" key="6">
    <source>
        <dbReference type="ARBA" id="ARBA00012487"/>
    </source>
</evidence>
<evidence type="ECO:0000313" key="20">
    <source>
        <dbReference type="EMBL" id="HIX65423.1"/>
    </source>
</evidence>
<comment type="subcellular location">
    <subcellularLocation>
        <location evidence="2">Cell membrane</location>
        <topology evidence="2">Multi-pass membrane protein</topology>
    </subcellularLocation>
</comment>
<sequence length="228" mass="24826">KHRGLAVLSLLVSAAVPFLVSVPGWLLLACYLYLAALFLLLLRFHEKLHIEQVAMGLLFTLLVSFSLSTVVVLRDRLGTGLGVFYTMVALGSAWLSDTGAYFSGRLFGKHKLAPYVSPKKTVEGAIGGVVVSELLMLAIAWLCAAAARTFWVPIQVHYHRLLLVVPILSVMSMVGDLSASVIKRQYGVKDYGSIIPGHGGIMDRFDSALMVAPLVFLLSLWFPLAVQL</sequence>
<keyword evidence="9" id="KW-0444">Lipid biosynthesis</keyword>
<dbReference type="PANTHER" id="PTHR46382:SF1">
    <property type="entry name" value="PHOSPHATIDATE CYTIDYLYLTRANSFERASE"/>
    <property type="match status" value="1"/>
</dbReference>
<keyword evidence="11 18" id="KW-0812">Transmembrane</keyword>
<dbReference type="GO" id="GO:0005886">
    <property type="term" value="C:plasma membrane"/>
    <property type="evidence" value="ECO:0007669"/>
    <property type="project" value="UniProtKB-SubCell"/>
</dbReference>
<evidence type="ECO:0000256" key="7">
    <source>
        <dbReference type="ARBA" id="ARBA00019373"/>
    </source>
</evidence>
<evidence type="ECO:0000256" key="19">
    <source>
        <dbReference type="SAM" id="Phobius"/>
    </source>
</evidence>
<feature type="transmembrane region" description="Helical" evidence="19">
    <location>
        <begin position="208"/>
        <end position="226"/>
    </location>
</feature>
<reference evidence="20" key="1">
    <citation type="journal article" date="2021" name="PeerJ">
        <title>Extensive microbial diversity within the chicken gut microbiome revealed by metagenomics and culture.</title>
        <authorList>
            <person name="Gilroy R."/>
            <person name="Ravi A."/>
            <person name="Getino M."/>
            <person name="Pursley I."/>
            <person name="Horton D.L."/>
            <person name="Alikhan N.F."/>
            <person name="Baker D."/>
            <person name="Gharbi K."/>
            <person name="Hall N."/>
            <person name="Watson M."/>
            <person name="Adriaenssens E.M."/>
            <person name="Foster-Nyarko E."/>
            <person name="Jarju S."/>
            <person name="Secka A."/>
            <person name="Antonio M."/>
            <person name="Oren A."/>
            <person name="Chaudhuri R.R."/>
            <person name="La Ragione R."/>
            <person name="Hildebrand F."/>
            <person name="Pallen M.J."/>
        </authorList>
    </citation>
    <scope>NUCLEOTIDE SEQUENCE</scope>
    <source>
        <strain evidence="20">CHK188-5543</strain>
    </source>
</reference>
<keyword evidence="13 19" id="KW-1133">Transmembrane helix</keyword>
<dbReference type="PANTHER" id="PTHR46382">
    <property type="entry name" value="PHOSPHATIDATE CYTIDYLYLTRANSFERASE"/>
    <property type="match status" value="1"/>
</dbReference>
<evidence type="ECO:0000313" key="21">
    <source>
        <dbReference type="Proteomes" id="UP000886800"/>
    </source>
</evidence>
<feature type="transmembrane region" description="Helical" evidence="19">
    <location>
        <begin position="84"/>
        <end position="104"/>
    </location>
</feature>
<evidence type="ECO:0000256" key="18">
    <source>
        <dbReference type="RuleBase" id="RU003938"/>
    </source>
</evidence>
<evidence type="ECO:0000256" key="11">
    <source>
        <dbReference type="ARBA" id="ARBA00022692"/>
    </source>
</evidence>
<feature type="transmembrane region" description="Helical" evidence="19">
    <location>
        <begin position="157"/>
        <end position="179"/>
    </location>
</feature>
<evidence type="ECO:0000256" key="13">
    <source>
        <dbReference type="ARBA" id="ARBA00022989"/>
    </source>
</evidence>
<dbReference type="GO" id="GO:0004605">
    <property type="term" value="F:phosphatidate cytidylyltransferase activity"/>
    <property type="evidence" value="ECO:0007669"/>
    <property type="project" value="UniProtKB-EC"/>
</dbReference>
<comment type="pathway">
    <text evidence="4">Lipid metabolism.</text>
</comment>
<dbReference type="GO" id="GO:0016024">
    <property type="term" value="P:CDP-diacylglycerol biosynthetic process"/>
    <property type="evidence" value="ECO:0007669"/>
    <property type="project" value="TreeGrafter"/>
</dbReference>
<evidence type="ECO:0000256" key="8">
    <source>
        <dbReference type="ARBA" id="ARBA00022475"/>
    </source>
</evidence>
<feature type="transmembrane region" description="Helical" evidence="19">
    <location>
        <begin position="125"/>
        <end position="151"/>
    </location>
</feature>
<dbReference type="Proteomes" id="UP000886800">
    <property type="component" value="Unassembled WGS sequence"/>
</dbReference>
<gene>
    <name evidence="20" type="ORF">H9736_04160</name>
</gene>
<keyword evidence="15 19" id="KW-0472">Membrane</keyword>
<keyword evidence="14" id="KW-0443">Lipid metabolism</keyword>
<comment type="pathway">
    <text evidence="3 18">Phospholipid metabolism; CDP-diacylglycerol biosynthesis; CDP-diacylglycerol from sn-glycerol 3-phosphate: step 3/3.</text>
</comment>
<evidence type="ECO:0000256" key="14">
    <source>
        <dbReference type="ARBA" id="ARBA00023098"/>
    </source>
</evidence>
<evidence type="ECO:0000256" key="10">
    <source>
        <dbReference type="ARBA" id="ARBA00022679"/>
    </source>
</evidence>
<feature type="transmembrane region" description="Helical" evidence="19">
    <location>
        <begin position="25"/>
        <end position="42"/>
    </location>
</feature>
<evidence type="ECO:0000256" key="15">
    <source>
        <dbReference type="ARBA" id="ARBA00023136"/>
    </source>
</evidence>
<evidence type="ECO:0000256" key="1">
    <source>
        <dbReference type="ARBA" id="ARBA00001698"/>
    </source>
</evidence>
<evidence type="ECO:0000256" key="4">
    <source>
        <dbReference type="ARBA" id="ARBA00005189"/>
    </source>
</evidence>
<evidence type="ECO:0000256" key="3">
    <source>
        <dbReference type="ARBA" id="ARBA00005119"/>
    </source>
</evidence>
<keyword evidence="16" id="KW-0594">Phospholipid biosynthesis</keyword>
<comment type="similarity">
    <text evidence="5 18">Belongs to the CDS family.</text>
</comment>
<keyword evidence="10 18" id="KW-0808">Transferase</keyword>
<name>A0A9D1WQM8_9FIRM</name>
<dbReference type="Pfam" id="PF01148">
    <property type="entry name" value="CTP_transf_1"/>
    <property type="match status" value="1"/>
</dbReference>
<keyword evidence="8" id="KW-1003">Cell membrane</keyword>
<evidence type="ECO:0000256" key="9">
    <source>
        <dbReference type="ARBA" id="ARBA00022516"/>
    </source>
</evidence>
<evidence type="ECO:0000256" key="12">
    <source>
        <dbReference type="ARBA" id="ARBA00022695"/>
    </source>
</evidence>
<dbReference type="InterPro" id="IPR000374">
    <property type="entry name" value="PC_trans"/>
</dbReference>
<keyword evidence="17" id="KW-1208">Phospholipid metabolism</keyword>
<proteinExistence type="inferred from homology"/>
<protein>
    <recommendedName>
        <fullName evidence="7 18">Phosphatidate cytidylyltransferase</fullName>
        <ecNumber evidence="6 18">2.7.7.41</ecNumber>
    </recommendedName>
</protein>
<organism evidence="20 21">
    <name type="scientific">Candidatus Anaerotruncus excrementipullorum</name>
    <dbReference type="NCBI Taxonomy" id="2838465"/>
    <lineage>
        <taxon>Bacteria</taxon>
        <taxon>Bacillati</taxon>
        <taxon>Bacillota</taxon>
        <taxon>Clostridia</taxon>
        <taxon>Eubacteriales</taxon>
        <taxon>Oscillospiraceae</taxon>
        <taxon>Anaerotruncus</taxon>
    </lineage>
</organism>
<dbReference type="PROSITE" id="PS01315">
    <property type="entry name" value="CDS"/>
    <property type="match status" value="1"/>
</dbReference>
<evidence type="ECO:0000256" key="2">
    <source>
        <dbReference type="ARBA" id="ARBA00004651"/>
    </source>
</evidence>
<accession>A0A9D1WQM8</accession>
<reference evidence="20" key="2">
    <citation type="submission" date="2021-04" db="EMBL/GenBank/DDBJ databases">
        <authorList>
            <person name="Gilroy R."/>
        </authorList>
    </citation>
    <scope>NUCLEOTIDE SEQUENCE</scope>
    <source>
        <strain evidence="20">CHK188-5543</strain>
    </source>
</reference>
<dbReference type="EC" id="2.7.7.41" evidence="6 18"/>
<evidence type="ECO:0000256" key="16">
    <source>
        <dbReference type="ARBA" id="ARBA00023209"/>
    </source>
</evidence>